<gene>
    <name evidence="1" type="ORF">ADL28_28310</name>
</gene>
<evidence type="ECO:0000313" key="1">
    <source>
        <dbReference type="EMBL" id="KUL48668.1"/>
    </source>
</evidence>
<dbReference type="Proteomes" id="UP000053413">
    <property type="component" value="Unassembled WGS sequence"/>
</dbReference>
<dbReference type="EMBL" id="LLZJ01000373">
    <property type="protein sequence ID" value="KUL48668.1"/>
    <property type="molecule type" value="Genomic_DNA"/>
</dbReference>
<organism evidence="1 2">
    <name type="scientific">Streptomyces violaceusniger</name>
    <dbReference type="NCBI Taxonomy" id="68280"/>
    <lineage>
        <taxon>Bacteria</taxon>
        <taxon>Bacillati</taxon>
        <taxon>Actinomycetota</taxon>
        <taxon>Actinomycetes</taxon>
        <taxon>Kitasatosporales</taxon>
        <taxon>Streptomycetaceae</taxon>
        <taxon>Streptomyces</taxon>
        <taxon>Streptomyces violaceusniger group</taxon>
    </lineage>
</organism>
<sequence>MLVDVDLKPSLMPAASVGCGRGVVVGCGRGAVVSTVGRVLVGRDRRMALIAAVTGSTGAETCFGHTGISLVFGARGDVPGPVW</sequence>
<protein>
    <submittedName>
        <fullName evidence="1">Uncharacterized protein</fullName>
    </submittedName>
</protein>
<proteinExistence type="predicted"/>
<name>A0A0X3VVG9_STRVO</name>
<dbReference type="AlphaFoldDB" id="A0A0X3VVG9"/>
<reference evidence="2" key="1">
    <citation type="submission" date="2015-10" db="EMBL/GenBank/DDBJ databases">
        <authorList>
            <person name="Ju K.-S."/>
            <person name="Doroghazi J.R."/>
            <person name="Metcalf W.W."/>
        </authorList>
    </citation>
    <scope>NUCLEOTIDE SEQUENCE [LARGE SCALE GENOMIC DNA]</scope>
    <source>
        <strain evidence="2">NRRL F-8817</strain>
    </source>
</reference>
<comment type="caution">
    <text evidence="1">The sequence shown here is derived from an EMBL/GenBank/DDBJ whole genome shotgun (WGS) entry which is preliminary data.</text>
</comment>
<accession>A0A0X3VVG9</accession>
<evidence type="ECO:0000313" key="2">
    <source>
        <dbReference type="Proteomes" id="UP000053413"/>
    </source>
</evidence>